<dbReference type="RefSeq" id="WP_200317014.1">
    <property type="nucleotide sequence ID" value="NZ_JAENJH010000002.1"/>
</dbReference>
<dbReference type="EMBL" id="JAENJH010000002">
    <property type="protein sequence ID" value="MBK1784535.1"/>
    <property type="molecule type" value="Genomic_DNA"/>
</dbReference>
<accession>A0A934QQ29</accession>
<keyword evidence="1" id="KW-0732">Signal</keyword>
<evidence type="ECO:0000313" key="4">
    <source>
        <dbReference type="Proteomes" id="UP000635245"/>
    </source>
</evidence>
<keyword evidence="4" id="KW-1185">Reference proteome</keyword>
<sequence>MNIRRSASFLAIAAATAGTTVFGAGTAVAADDTWCTPDDLRVSVSQVNAHEFQLNFEARNSTTDCTLQGYPQPMSFHFVGDQVPVDFEYPGEHSPEVRITPDNPAQARISQDEAAAPAEQQPSTVLLPLPTADDVNVTPKYVAAQWPDTAELASTVTVGPVLPA</sequence>
<proteinExistence type="predicted"/>
<organism evidence="3 4">
    <name type="scientific">Prauserella cavernicola</name>
    <dbReference type="NCBI Taxonomy" id="2800127"/>
    <lineage>
        <taxon>Bacteria</taxon>
        <taxon>Bacillati</taxon>
        <taxon>Actinomycetota</taxon>
        <taxon>Actinomycetes</taxon>
        <taxon>Pseudonocardiales</taxon>
        <taxon>Pseudonocardiaceae</taxon>
        <taxon>Prauserella</taxon>
    </lineage>
</organism>
<feature type="chain" id="PRO_5037415198" evidence="1">
    <location>
        <begin position="30"/>
        <end position="164"/>
    </location>
</feature>
<dbReference type="AlphaFoldDB" id="A0A934QQ29"/>
<dbReference type="Proteomes" id="UP000635245">
    <property type="component" value="Unassembled WGS sequence"/>
</dbReference>
<evidence type="ECO:0000256" key="1">
    <source>
        <dbReference type="SAM" id="SignalP"/>
    </source>
</evidence>
<feature type="domain" description="DUF4232" evidence="2">
    <location>
        <begin position="35"/>
        <end position="161"/>
    </location>
</feature>
<name>A0A934QQ29_9PSEU</name>
<evidence type="ECO:0000259" key="2">
    <source>
        <dbReference type="Pfam" id="PF14016"/>
    </source>
</evidence>
<gene>
    <name evidence="3" type="ORF">JHE00_09365</name>
</gene>
<evidence type="ECO:0000313" key="3">
    <source>
        <dbReference type="EMBL" id="MBK1784535.1"/>
    </source>
</evidence>
<dbReference type="InterPro" id="IPR025326">
    <property type="entry name" value="DUF4232"/>
</dbReference>
<reference evidence="3" key="1">
    <citation type="submission" date="2020-12" db="EMBL/GenBank/DDBJ databases">
        <title>Prauserella sp. ASG 168, a novel actinomycete isolated from cave rock.</title>
        <authorList>
            <person name="Suriyachadkun C."/>
        </authorList>
    </citation>
    <scope>NUCLEOTIDE SEQUENCE</scope>
    <source>
        <strain evidence="3">ASG 168</strain>
    </source>
</reference>
<dbReference type="Pfam" id="PF14016">
    <property type="entry name" value="DUF4232"/>
    <property type="match status" value="1"/>
</dbReference>
<comment type="caution">
    <text evidence="3">The sequence shown here is derived from an EMBL/GenBank/DDBJ whole genome shotgun (WGS) entry which is preliminary data.</text>
</comment>
<feature type="signal peptide" evidence="1">
    <location>
        <begin position="1"/>
        <end position="29"/>
    </location>
</feature>
<protein>
    <submittedName>
        <fullName evidence="3">DUF4232 domain-containing protein</fullName>
    </submittedName>
</protein>